<proteinExistence type="inferred from homology"/>
<comment type="caution">
    <text evidence="3">The sequence shown here is derived from an EMBL/GenBank/DDBJ whole genome shotgun (WGS) entry which is preliminary data.</text>
</comment>
<comment type="similarity">
    <text evidence="1">Belongs to the RelB/DinJ antitoxin family.</text>
</comment>
<name>A0A930YRY2_9ACTN</name>
<protein>
    <submittedName>
        <fullName evidence="3">Type II toxin-antitoxin system RelB/DinJ family antitoxin</fullName>
    </submittedName>
</protein>
<dbReference type="AlphaFoldDB" id="A0A930YRY2"/>
<sequence>MTTVTVRVDEITKKKAAEVAADFGFDLSTITRAFWKQMARERRIPLDVTTPLPNEESLRSIQEAEDFLNSNKPGYTDIEKLFKELDA</sequence>
<keyword evidence="2" id="KW-1277">Toxin-antitoxin system</keyword>
<evidence type="ECO:0000313" key="3">
    <source>
        <dbReference type="EMBL" id="MBF4807576.1"/>
    </source>
</evidence>
<evidence type="ECO:0000256" key="1">
    <source>
        <dbReference type="ARBA" id="ARBA00010562"/>
    </source>
</evidence>
<dbReference type="PANTHER" id="PTHR38781:SF1">
    <property type="entry name" value="ANTITOXIN DINJ-RELATED"/>
    <property type="match status" value="1"/>
</dbReference>
<reference evidence="3" key="1">
    <citation type="submission" date="2020-04" db="EMBL/GenBank/DDBJ databases">
        <title>Deep metagenomics examines the oral microbiome during advanced dental caries in children, revealing novel taxa and co-occurrences with host molecules.</title>
        <authorList>
            <person name="Baker J.L."/>
            <person name="Morton J.T."/>
            <person name="Dinis M."/>
            <person name="Alvarez R."/>
            <person name="Tran N.C."/>
            <person name="Knight R."/>
            <person name="Edlund A."/>
        </authorList>
    </citation>
    <scope>NUCLEOTIDE SEQUENCE</scope>
    <source>
        <strain evidence="3">JCVI_38_bin.5</strain>
    </source>
</reference>
<evidence type="ECO:0000256" key="2">
    <source>
        <dbReference type="ARBA" id="ARBA00022649"/>
    </source>
</evidence>
<gene>
    <name evidence="3" type="ORF">HXK26_02615</name>
</gene>
<dbReference type="GO" id="GO:0006355">
    <property type="term" value="P:regulation of DNA-templated transcription"/>
    <property type="evidence" value="ECO:0007669"/>
    <property type="project" value="InterPro"/>
</dbReference>
<dbReference type="Gene3D" id="1.10.1220.10">
    <property type="entry name" value="Met repressor-like"/>
    <property type="match status" value="1"/>
</dbReference>
<dbReference type="Proteomes" id="UP000698335">
    <property type="component" value="Unassembled WGS sequence"/>
</dbReference>
<organism evidence="3 4">
    <name type="scientific">Lancefieldella rimae</name>
    <dbReference type="NCBI Taxonomy" id="1383"/>
    <lineage>
        <taxon>Bacteria</taxon>
        <taxon>Bacillati</taxon>
        <taxon>Actinomycetota</taxon>
        <taxon>Coriobacteriia</taxon>
        <taxon>Coriobacteriales</taxon>
        <taxon>Atopobiaceae</taxon>
        <taxon>Lancefieldella</taxon>
    </lineage>
</organism>
<dbReference type="EMBL" id="JABZGW010000075">
    <property type="protein sequence ID" value="MBF4807576.1"/>
    <property type="molecule type" value="Genomic_DNA"/>
</dbReference>
<evidence type="ECO:0000313" key="4">
    <source>
        <dbReference type="Proteomes" id="UP000698335"/>
    </source>
</evidence>
<dbReference type="GO" id="GO:0006351">
    <property type="term" value="P:DNA-templated transcription"/>
    <property type="evidence" value="ECO:0007669"/>
    <property type="project" value="TreeGrafter"/>
</dbReference>
<dbReference type="Pfam" id="PF04221">
    <property type="entry name" value="RelB"/>
    <property type="match status" value="1"/>
</dbReference>
<dbReference type="NCBIfam" id="TIGR02384">
    <property type="entry name" value="RelB_DinJ"/>
    <property type="match status" value="1"/>
</dbReference>
<accession>A0A930YRY2</accession>
<dbReference type="InterPro" id="IPR013321">
    <property type="entry name" value="Arc_rbn_hlx_hlx"/>
</dbReference>
<dbReference type="PANTHER" id="PTHR38781">
    <property type="entry name" value="ANTITOXIN DINJ-RELATED"/>
    <property type="match status" value="1"/>
</dbReference>
<dbReference type="InterPro" id="IPR007337">
    <property type="entry name" value="RelB/DinJ"/>
</dbReference>